<gene>
    <name evidence="2" type="ORF">SAMN02745172_00800</name>
</gene>
<dbReference type="Pfam" id="PF00753">
    <property type="entry name" value="Lactamase_B"/>
    <property type="match status" value="1"/>
</dbReference>
<dbReference type="CDD" id="cd16278">
    <property type="entry name" value="metallo-hydrolase-like_MBL-fold"/>
    <property type="match status" value="1"/>
</dbReference>
<dbReference type="InterPro" id="IPR001279">
    <property type="entry name" value="Metallo-B-lactamas"/>
</dbReference>
<proteinExistence type="predicted"/>
<dbReference type="InterPro" id="IPR036866">
    <property type="entry name" value="RibonucZ/Hydroxyglut_hydro"/>
</dbReference>
<dbReference type="RefSeq" id="WP_073625826.1">
    <property type="nucleotide sequence ID" value="NZ_FRXO01000001.1"/>
</dbReference>
<dbReference type="AlphaFoldDB" id="A0A1M7Z9G0"/>
<dbReference type="Pfam" id="PF17778">
    <property type="entry name" value="WHD_BLACT"/>
    <property type="match status" value="1"/>
</dbReference>
<evidence type="ECO:0000259" key="1">
    <source>
        <dbReference type="SMART" id="SM00849"/>
    </source>
</evidence>
<reference evidence="2 3" key="1">
    <citation type="submission" date="2016-12" db="EMBL/GenBank/DDBJ databases">
        <authorList>
            <person name="Song W.-J."/>
            <person name="Kurnit D.M."/>
        </authorList>
    </citation>
    <scope>NUCLEOTIDE SEQUENCE [LARGE SCALE GENOMIC DNA]</scope>
    <source>
        <strain evidence="2 3">DSM 19599</strain>
    </source>
</reference>
<evidence type="ECO:0000313" key="3">
    <source>
        <dbReference type="Proteomes" id="UP000186406"/>
    </source>
</evidence>
<dbReference type="STRING" id="1123029.SAMN02745172_00800"/>
<sequence>MALVHDRSFDPAYGQPVVLGGGIRRITARNPGPFTFHGTNTYLVGDGEIAVIDPGPDDPDHIAAILASAGRARITAILVTHTHRDHSPGAARLKALTGAPTVGEGPHRPARPLKAGDEAARLDASGDLAFRPDIVVGDNGAVEGAGWRLTAVATPGHAANHLGFSLAGPSGVLFSGDHVMAWSTSIVAPPDGAMSDYMASLDRLAARSDRLYLPGHGNPVTDPAAYVRALKQHRLERERSILDSIGAGHGTADEIVAEVYVGLDPALRPAAALSVLAHVEDLAARGLVLAEGGIGLTSRFLPAA</sequence>
<evidence type="ECO:0000313" key="2">
    <source>
        <dbReference type="EMBL" id="SHO61525.1"/>
    </source>
</evidence>
<dbReference type="InterPro" id="IPR036388">
    <property type="entry name" value="WH-like_DNA-bd_sf"/>
</dbReference>
<dbReference type="Gene3D" id="3.60.15.10">
    <property type="entry name" value="Ribonuclease Z/Hydroxyacylglutathione hydrolase-like"/>
    <property type="match status" value="1"/>
</dbReference>
<dbReference type="Gene3D" id="1.10.10.10">
    <property type="entry name" value="Winged helix-like DNA-binding domain superfamily/Winged helix DNA-binding domain"/>
    <property type="match status" value="1"/>
</dbReference>
<dbReference type="PANTHER" id="PTHR23131">
    <property type="entry name" value="ENDORIBONUCLEASE LACTB2"/>
    <property type="match status" value="1"/>
</dbReference>
<protein>
    <submittedName>
        <fullName evidence="2">Hydroxyacylglutathione hydrolase</fullName>
    </submittedName>
</protein>
<dbReference type="Proteomes" id="UP000186406">
    <property type="component" value="Unassembled WGS sequence"/>
</dbReference>
<dbReference type="EMBL" id="FRXO01000001">
    <property type="protein sequence ID" value="SHO61525.1"/>
    <property type="molecule type" value="Genomic_DNA"/>
</dbReference>
<dbReference type="InterPro" id="IPR041516">
    <property type="entry name" value="LACTB2_WH"/>
</dbReference>
<dbReference type="SUPFAM" id="SSF56281">
    <property type="entry name" value="Metallo-hydrolase/oxidoreductase"/>
    <property type="match status" value="1"/>
</dbReference>
<accession>A0A1M7Z9G0</accession>
<dbReference type="InterPro" id="IPR050662">
    <property type="entry name" value="Sec-metab_biosynth-thioest"/>
</dbReference>
<dbReference type="SMART" id="SM00849">
    <property type="entry name" value="Lactamase_B"/>
    <property type="match status" value="1"/>
</dbReference>
<keyword evidence="3" id="KW-1185">Reference proteome</keyword>
<name>A0A1M7Z9G0_9HYPH</name>
<keyword evidence="2" id="KW-0378">Hydrolase</keyword>
<dbReference type="PANTHER" id="PTHR23131:SF0">
    <property type="entry name" value="ENDORIBONUCLEASE LACTB2"/>
    <property type="match status" value="1"/>
</dbReference>
<dbReference type="GO" id="GO:0016787">
    <property type="term" value="F:hydrolase activity"/>
    <property type="evidence" value="ECO:0007669"/>
    <property type="project" value="UniProtKB-KW"/>
</dbReference>
<feature type="domain" description="Metallo-beta-lactamase" evidence="1">
    <location>
        <begin position="38"/>
        <end position="216"/>
    </location>
</feature>
<organism evidence="2 3">
    <name type="scientific">Pseudoxanthobacter soli DSM 19599</name>
    <dbReference type="NCBI Taxonomy" id="1123029"/>
    <lineage>
        <taxon>Bacteria</taxon>
        <taxon>Pseudomonadati</taxon>
        <taxon>Pseudomonadota</taxon>
        <taxon>Alphaproteobacteria</taxon>
        <taxon>Hyphomicrobiales</taxon>
        <taxon>Segnochrobactraceae</taxon>
        <taxon>Pseudoxanthobacter</taxon>
    </lineage>
</organism>